<keyword evidence="4" id="KW-1185">Reference proteome</keyword>
<gene>
    <name evidence="3" type="ORF">HCN44_009051</name>
</gene>
<feature type="domain" description="Mutator-like transposase" evidence="2">
    <location>
        <begin position="107"/>
        <end position="285"/>
    </location>
</feature>
<dbReference type="Proteomes" id="UP000639338">
    <property type="component" value="Unassembled WGS sequence"/>
</dbReference>
<proteinExistence type="predicted"/>
<dbReference type="InterPro" id="IPR049012">
    <property type="entry name" value="Mutator_transp_dom"/>
</dbReference>
<feature type="compositionally biased region" description="Acidic residues" evidence="1">
    <location>
        <begin position="278"/>
        <end position="292"/>
    </location>
</feature>
<feature type="region of interest" description="Disordered" evidence="1">
    <location>
        <begin position="271"/>
        <end position="307"/>
    </location>
</feature>
<accession>A0A834XYN6</accession>
<organism evidence="3 4">
    <name type="scientific">Aphidius gifuensis</name>
    <name type="common">Parasitoid wasp</name>
    <dbReference type="NCBI Taxonomy" id="684658"/>
    <lineage>
        <taxon>Eukaryota</taxon>
        <taxon>Metazoa</taxon>
        <taxon>Ecdysozoa</taxon>
        <taxon>Arthropoda</taxon>
        <taxon>Hexapoda</taxon>
        <taxon>Insecta</taxon>
        <taxon>Pterygota</taxon>
        <taxon>Neoptera</taxon>
        <taxon>Endopterygota</taxon>
        <taxon>Hymenoptera</taxon>
        <taxon>Apocrita</taxon>
        <taxon>Ichneumonoidea</taxon>
        <taxon>Braconidae</taxon>
        <taxon>Aphidiinae</taxon>
        <taxon>Aphidius</taxon>
    </lineage>
</organism>
<evidence type="ECO:0000313" key="4">
    <source>
        <dbReference type="Proteomes" id="UP000639338"/>
    </source>
</evidence>
<protein>
    <recommendedName>
        <fullName evidence="2">Mutator-like transposase domain-containing protein</fullName>
    </recommendedName>
</protein>
<dbReference type="EMBL" id="JACMRX010000002">
    <property type="protein sequence ID" value="KAF7996013.1"/>
    <property type="molecule type" value="Genomic_DNA"/>
</dbReference>
<comment type="caution">
    <text evidence="3">The sequence shown here is derived from an EMBL/GenBank/DDBJ whole genome shotgun (WGS) entry which is preliminary data.</text>
</comment>
<dbReference type="AlphaFoldDB" id="A0A834XYN6"/>
<evidence type="ECO:0000313" key="3">
    <source>
        <dbReference type="EMBL" id="KAF7996013.1"/>
    </source>
</evidence>
<dbReference type="Pfam" id="PF20700">
    <property type="entry name" value="Mutator"/>
    <property type="match status" value="1"/>
</dbReference>
<evidence type="ECO:0000256" key="1">
    <source>
        <dbReference type="SAM" id="MobiDB-lite"/>
    </source>
</evidence>
<sequence>MVHEISWKKRIRSGHTTTRSSLKRFDIVKDEWCGWCLNKGVRTPETIEHIIWECDQYNDERDKYIDGITCKEGTTLNKDIGMSDDVGEDCLTPNNSSQLESEETKFVGVVRVLLSYDMGWTEHGTDSLNGYGAIIGMQSKKIIDYSTKNRRCHKCQLGHDKSDHVCRKNFNGSAKAIEANLGLQLMTNSAILKEHNLEIVVSIGENDSATASAFKTNCTHKVVKFADKNHTSKGVSTYKFDRESDPGKELNTVVIKYFHDCFTYCMATNKGNPGSMSDAEEDTVENEEDEDELKQPPPRSTGSSKKI</sequence>
<evidence type="ECO:0000259" key="2">
    <source>
        <dbReference type="Pfam" id="PF20700"/>
    </source>
</evidence>
<reference evidence="3 4" key="1">
    <citation type="submission" date="2020-08" db="EMBL/GenBank/DDBJ databases">
        <title>Aphidius gifuensis genome sequencing and assembly.</title>
        <authorList>
            <person name="Du Z."/>
        </authorList>
    </citation>
    <scope>NUCLEOTIDE SEQUENCE [LARGE SCALE GENOMIC DNA]</scope>
    <source>
        <strain evidence="3">YNYX2018</strain>
        <tissue evidence="3">Adults</tissue>
    </source>
</reference>
<name>A0A834XYN6_APHGI</name>
<dbReference type="OrthoDB" id="7692185at2759"/>